<dbReference type="EMBL" id="BSTX01000002">
    <property type="protein sequence ID" value="GLZ78072.1"/>
    <property type="molecule type" value="Genomic_DNA"/>
</dbReference>
<accession>A0A9W6SLE7</accession>
<organism evidence="1 2">
    <name type="scientific">Actinorhabdospora filicis</name>
    <dbReference type="NCBI Taxonomy" id="1785913"/>
    <lineage>
        <taxon>Bacteria</taxon>
        <taxon>Bacillati</taxon>
        <taxon>Actinomycetota</taxon>
        <taxon>Actinomycetes</taxon>
        <taxon>Micromonosporales</taxon>
        <taxon>Micromonosporaceae</taxon>
        <taxon>Actinorhabdospora</taxon>
    </lineage>
</organism>
<protein>
    <recommendedName>
        <fullName evidence="3">Peptidase C39-like domain-containing protein</fullName>
    </recommendedName>
</protein>
<gene>
    <name evidence="1" type="ORF">Afil01_28790</name>
</gene>
<dbReference type="AlphaFoldDB" id="A0A9W6SLE7"/>
<evidence type="ECO:0008006" key="3">
    <source>
        <dbReference type="Google" id="ProtNLM"/>
    </source>
</evidence>
<reference evidence="1" key="1">
    <citation type="submission" date="2023-03" db="EMBL/GenBank/DDBJ databases">
        <title>Actinorhabdospora filicis NBRC 111898.</title>
        <authorList>
            <person name="Ichikawa N."/>
            <person name="Sato H."/>
            <person name="Tonouchi N."/>
        </authorList>
    </citation>
    <scope>NUCLEOTIDE SEQUENCE</scope>
    <source>
        <strain evidence="1">NBRC 111898</strain>
    </source>
</reference>
<dbReference type="Pfam" id="PF12385">
    <property type="entry name" value="Peptidase_C70"/>
    <property type="match status" value="1"/>
</dbReference>
<dbReference type="CDD" id="cd00257">
    <property type="entry name" value="beta-trefoil_FSCN-like"/>
    <property type="match status" value="1"/>
</dbReference>
<evidence type="ECO:0000313" key="1">
    <source>
        <dbReference type="EMBL" id="GLZ78072.1"/>
    </source>
</evidence>
<dbReference type="Gene3D" id="3.90.70.10">
    <property type="entry name" value="Cysteine proteinases"/>
    <property type="match status" value="1"/>
</dbReference>
<dbReference type="RefSeq" id="WP_285663247.1">
    <property type="nucleotide sequence ID" value="NZ_BSTX01000002.1"/>
</dbReference>
<keyword evidence="2" id="KW-1185">Reference proteome</keyword>
<name>A0A9W6SLE7_9ACTN</name>
<comment type="caution">
    <text evidence="1">The sequence shown here is derived from an EMBL/GenBank/DDBJ whole genome shotgun (WGS) entry which is preliminary data.</text>
</comment>
<dbReference type="InterPro" id="IPR022118">
    <property type="entry name" value="Peptidase_C70_AvrRpt2"/>
</dbReference>
<evidence type="ECO:0000313" key="2">
    <source>
        <dbReference type="Proteomes" id="UP001165079"/>
    </source>
</evidence>
<dbReference type="Proteomes" id="UP001165079">
    <property type="component" value="Unassembled WGS sequence"/>
</dbReference>
<sequence length="334" mass="35791">MPLSAADLATIGDIPITIRSTAFTNVYLRLDGTGVTAFSGSGAGKVNCQFSAGSPGPYEKFRLRKQADGSYALESVAFPNVYLRLDGTGVVSQTTGGGGTVNCQFGAGSSERFNLTAQADGSFSIESTAFTNVQLRMDGTGVTTTTDAGGGRVTAQFGASGGIHEKFYLALSDQRLDFAEQHQQQTQWCWAATSVSITAFYEPATTWTQCKLVNAEYGRDDCCGAAGSGVNCNKPWYPDLALRRMNHLNQYIKRALTLGEIGVELAKSAPFCVATYWQGGGGHAVVIRGRFVSNGVEYLTVSDPWDGESDVTYDNFRNKYKDSGTWGNTYTTKA</sequence>
<proteinExistence type="predicted"/>